<keyword evidence="1" id="KW-0812">Transmembrane</keyword>
<keyword evidence="3" id="KW-1185">Reference proteome</keyword>
<evidence type="ECO:0000313" key="2">
    <source>
        <dbReference type="EMBL" id="PFG73481.1"/>
    </source>
</evidence>
<dbReference type="AlphaFoldDB" id="A0A2A9HEA9"/>
<dbReference type="RefSeq" id="WP_098502934.1">
    <property type="nucleotide sequence ID" value="NZ_PDJQ01000001.1"/>
</dbReference>
<keyword evidence="1" id="KW-1133">Transmembrane helix</keyword>
<feature type="transmembrane region" description="Helical" evidence="1">
    <location>
        <begin position="126"/>
        <end position="153"/>
    </location>
</feature>
<comment type="caution">
    <text evidence="2">The sequence shown here is derived from an EMBL/GenBank/DDBJ whole genome shotgun (WGS) entry which is preliminary data.</text>
</comment>
<dbReference type="EMBL" id="PDJQ01000001">
    <property type="protein sequence ID" value="PFG73481.1"/>
    <property type="molecule type" value="Genomic_DNA"/>
</dbReference>
<feature type="transmembrane region" description="Helical" evidence="1">
    <location>
        <begin position="26"/>
        <end position="47"/>
    </location>
</feature>
<proteinExistence type="predicted"/>
<reference evidence="2 3" key="1">
    <citation type="submission" date="2017-09" db="EMBL/GenBank/DDBJ databases">
        <title>Sequencing the genomes of two abundant thermophiles in Great Basin hot springs: Thermocrinis jamiesonii and novel Chloroflexi Thermoflexus hugenholtzii.</title>
        <authorList>
            <person name="Hedlund B."/>
        </authorList>
    </citation>
    <scope>NUCLEOTIDE SEQUENCE [LARGE SCALE GENOMIC DNA]</scope>
    <source>
        <strain evidence="2 3">G233</strain>
    </source>
</reference>
<dbReference type="Proteomes" id="UP000223071">
    <property type="component" value="Unassembled WGS sequence"/>
</dbReference>
<dbReference type="InterPro" id="IPR025498">
    <property type="entry name" value="DUF4389"/>
</dbReference>
<keyword evidence="1" id="KW-0472">Membrane</keyword>
<evidence type="ECO:0000256" key="1">
    <source>
        <dbReference type="SAM" id="Phobius"/>
    </source>
</evidence>
<accession>A0A2A9HEA9</accession>
<sequence>MSAATSPAYPFGLDVDAPSAQGRLTILFRGILAIPHLLIVNILANLIQLLVFFAWVVIIITGKLPSGIANLILGVFHWEMRVWGYTYLLAGRYPPFAFGEDTSYPIRLWGQPELEGRNRLSVFFRIILVIPHLILIVILAVIALVLLVIGWVVGIFTGQIPGGIHNFLAGFSRWYARVTAYIYLLTDRYPPFSLS</sequence>
<evidence type="ECO:0000313" key="3">
    <source>
        <dbReference type="Proteomes" id="UP000223071"/>
    </source>
</evidence>
<organism evidence="2 3">
    <name type="scientific">Tepidiforma thermophila (strain KCTC 52669 / CGMCC 1.13589 / G233)</name>
    <dbReference type="NCBI Taxonomy" id="2761530"/>
    <lineage>
        <taxon>Bacteria</taxon>
        <taxon>Bacillati</taxon>
        <taxon>Chloroflexota</taxon>
        <taxon>Tepidiformia</taxon>
        <taxon>Tepidiformales</taxon>
        <taxon>Tepidiformaceae</taxon>
        <taxon>Tepidiforma</taxon>
    </lineage>
</organism>
<gene>
    <name evidence="2" type="ORF">A9A59_0679</name>
</gene>
<feature type="transmembrane region" description="Helical" evidence="1">
    <location>
        <begin position="53"/>
        <end position="76"/>
    </location>
</feature>
<protein>
    <submittedName>
        <fullName evidence="2">Uncharacterized protein DUF4389</fullName>
    </submittedName>
</protein>
<name>A0A2A9HEA9_TEPT2</name>
<dbReference type="Pfam" id="PF14333">
    <property type="entry name" value="DUF4389"/>
    <property type="match status" value="2"/>
</dbReference>